<evidence type="ECO:0000313" key="1">
    <source>
        <dbReference type="EMBL" id="OGC43805.1"/>
    </source>
</evidence>
<protein>
    <submittedName>
        <fullName evidence="1">Uncharacterized protein</fullName>
    </submittedName>
</protein>
<organism evidence="1 2">
    <name type="scientific">candidate division WOR-3 bacterium RBG_13_43_14</name>
    <dbReference type="NCBI Taxonomy" id="1802590"/>
    <lineage>
        <taxon>Bacteria</taxon>
        <taxon>Bacteria division WOR-3</taxon>
    </lineage>
</organism>
<reference evidence="1 2" key="1">
    <citation type="journal article" date="2016" name="Nat. Commun.">
        <title>Thousands of microbial genomes shed light on interconnected biogeochemical processes in an aquifer system.</title>
        <authorList>
            <person name="Anantharaman K."/>
            <person name="Brown C.T."/>
            <person name="Hug L.A."/>
            <person name="Sharon I."/>
            <person name="Castelle C.J."/>
            <person name="Probst A.J."/>
            <person name="Thomas B.C."/>
            <person name="Singh A."/>
            <person name="Wilkins M.J."/>
            <person name="Karaoz U."/>
            <person name="Brodie E.L."/>
            <person name="Williams K.H."/>
            <person name="Hubbard S.S."/>
            <person name="Banfield J.F."/>
        </authorList>
    </citation>
    <scope>NUCLEOTIDE SEQUENCE [LARGE SCALE GENOMIC DNA]</scope>
</reference>
<evidence type="ECO:0000313" key="2">
    <source>
        <dbReference type="Proteomes" id="UP000177025"/>
    </source>
</evidence>
<dbReference type="EMBL" id="MEUM01000007">
    <property type="protein sequence ID" value="OGC43805.1"/>
    <property type="molecule type" value="Genomic_DNA"/>
</dbReference>
<name>A0A1F4UFS7_UNCW3</name>
<gene>
    <name evidence="1" type="ORF">A2Y85_01145</name>
</gene>
<proteinExistence type="predicted"/>
<dbReference type="AlphaFoldDB" id="A0A1F4UFS7"/>
<comment type="caution">
    <text evidence="1">The sequence shown here is derived from an EMBL/GenBank/DDBJ whole genome shotgun (WGS) entry which is preliminary data.</text>
</comment>
<accession>A0A1F4UFS7</accession>
<dbReference type="Proteomes" id="UP000177025">
    <property type="component" value="Unassembled WGS sequence"/>
</dbReference>
<sequence>MVGIFIGPSFLRSETIKREDAPLRVYIDENECDLDFIKTEIPYVDYVLDRAAAEVHIFQSTLPLTGGGREHTVYFVGQKYFDGLKDTLVFASCVTDSEDHVRRQHAQIIKIGLVRYLARTKAVDDIIVKMPSTPPVAEIRDKWNYWIFNLRINTDLYGEQSYVDQSVYSYFTASRTTAAWKTEAYCHFGYYRTSYEIDSMTSIESIKKNYGLNYYIARSIGDHWSAGAGFYNYSDTYYNKKYTFFVFPAVEHSFFPYSQATSRELRMVYKIGYVYNAYFDTTIYNKIEEKLVHQTLSITLDAKQRWGSISTTISGSCYLHDITKNGLRGYLYFNMPVYKGFSINLHGYASMIHDQLSLVKGDLTPEEIILRIKQLGTQYDYSVRFGVGYTFGSIRSKIVNPRFGYGL</sequence>